<dbReference type="EMBL" id="LZYO01000201">
    <property type="protein sequence ID" value="ODH26097.1"/>
    <property type="molecule type" value="Genomic_DNA"/>
</dbReference>
<comment type="caution">
    <text evidence="2">The sequence shown here is derived from an EMBL/GenBank/DDBJ whole genome shotgun (WGS) entry which is preliminary data.</text>
</comment>
<protein>
    <submittedName>
        <fullName evidence="2">Uncharacterized protein</fullName>
    </submittedName>
</protein>
<dbReference type="VEuPathDB" id="FungiDB:PABG_07578"/>
<dbReference type="Proteomes" id="UP000242814">
    <property type="component" value="Unassembled WGS sequence"/>
</dbReference>
<evidence type="ECO:0000313" key="2">
    <source>
        <dbReference type="EMBL" id="ODH26097.1"/>
    </source>
</evidence>
<dbReference type="VEuPathDB" id="FungiDB:PADG_08315"/>
<accession>A0A1D2JC54</accession>
<dbReference type="AlphaFoldDB" id="A0A1D2JC54"/>
<reference evidence="2 3" key="1">
    <citation type="submission" date="2016-06" db="EMBL/GenBank/DDBJ databases">
        <authorList>
            <person name="Kjaerup R.B."/>
            <person name="Dalgaard T.S."/>
            <person name="Juul-Madsen H.R."/>
        </authorList>
    </citation>
    <scope>NUCLEOTIDE SEQUENCE [LARGE SCALE GENOMIC DNA]</scope>
    <source>
        <strain evidence="2 3">Pb300</strain>
    </source>
</reference>
<evidence type="ECO:0000256" key="1">
    <source>
        <dbReference type="SAM" id="MobiDB-lite"/>
    </source>
</evidence>
<sequence length="463" mass="51670">MSLKSLKYVLTRNGTQEWNVITVIKNNIVISEFYLKRVETMVNNAPRAFALLLLPPPPQPSSPATLNAAYRPPIKAAVQKLKRLSANSSTNASIDIALPYLDYNIGQNQRTFSGCEESTLYSVQELFVNTYTLISSICNEQEKLDTLPGKTYINNVDIRVILIGYDQAFNYDTLIRPVRPIPSCIVDLSVLALCDRNWSHVYVTQGEPGERLYRQFRMLVNGKLSSRVGGTWVTERVPGGMSLNITRQTGPIATAATTDGDTRKRARQQVLVIGEEGSKKTRSERNTTDLNQKFQLTIALLLAEFNGGEGGKESKNVDHENSSFPIPPSSNSPRSHSALEARRFLQSIVDWRLAGDRFSKTQPARLRFELSACDSIAIHPWQLAYLTDPQQQLEQLLADTGSGGEGDDTDIENTLVLGESQKDGLVNLLEPFKDRFRMVVCKDLKTSSSPSEELHQDYLVTQN</sequence>
<gene>
    <name evidence="2" type="ORF">ACO22_04825</name>
</gene>
<organism evidence="2 3">
    <name type="scientific">Paracoccidioides brasiliensis</name>
    <dbReference type="NCBI Taxonomy" id="121759"/>
    <lineage>
        <taxon>Eukaryota</taxon>
        <taxon>Fungi</taxon>
        <taxon>Dikarya</taxon>
        <taxon>Ascomycota</taxon>
        <taxon>Pezizomycotina</taxon>
        <taxon>Eurotiomycetes</taxon>
        <taxon>Eurotiomycetidae</taxon>
        <taxon>Onygenales</taxon>
        <taxon>Ajellomycetaceae</taxon>
        <taxon>Paracoccidioides</taxon>
    </lineage>
</organism>
<feature type="compositionally biased region" description="Basic and acidic residues" evidence="1">
    <location>
        <begin position="310"/>
        <end position="321"/>
    </location>
</feature>
<feature type="region of interest" description="Disordered" evidence="1">
    <location>
        <begin position="309"/>
        <end position="335"/>
    </location>
</feature>
<name>A0A1D2JC54_PARBR</name>
<proteinExistence type="predicted"/>
<evidence type="ECO:0000313" key="3">
    <source>
        <dbReference type="Proteomes" id="UP000242814"/>
    </source>
</evidence>